<dbReference type="InterPro" id="IPR046866">
    <property type="entry name" value="FapA_N"/>
</dbReference>
<evidence type="ECO:0000259" key="1">
    <source>
        <dbReference type="Pfam" id="PF20250"/>
    </source>
</evidence>
<keyword evidence="3" id="KW-1185">Reference proteome</keyword>
<evidence type="ECO:0000313" key="3">
    <source>
        <dbReference type="Proteomes" id="UP000192569"/>
    </source>
</evidence>
<dbReference type="AlphaFoldDB" id="A0A1W1VWU3"/>
<feature type="domain" description="Flagellar Assembly Protein A N-terminal region" evidence="1">
    <location>
        <begin position="76"/>
        <end position="266"/>
    </location>
</feature>
<accession>A0A1W1VWU3</accession>
<dbReference type="EMBL" id="LT838272">
    <property type="protein sequence ID" value="SMB97849.1"/>
    <property type="molecule type" value="Genomic_DNA"/>
</dbReference>
<dbReference type="Pfam" id="PF03961">
    <property type="entry name" value="FapA"/>
    <property type="match status" value="1"/>
</dbReference>
<organism evidence="2 3">
    <name type="scientific">Thermanaeromonas toyohensis ToBE</name>
    <dbReference type="NCBI Taxonomy" id="698762"/>
    <lineage>
        <taxon>Bacteria</taxon>
        <taxon>Bacillati</taxon>
        <taxon>Bacillota</taxon>
        <taxon>Clostridia</taxon>
        <taxon>Neomoorellales</taxon>
        <taxon>Neomoorellaceae</taxon>
        <taxon>Thermanaeromonas</taxon>
    </lineage>
</organism>
<dbReference type="OrthoDB" id="1279at2"/>
<protein>
    <recommendedName>
        <fullName evidence="1">Flagellar Assembly Protein A N-terminal region domain-containing protein</fullName>
    </recommendedName>
</protein>
<dbReference type="Pfam" id="PF20250">
    <property type="entry name" value="FapA_N"/>
    <property type="match status" value="1"/>
</dbReference>
<dbReference type="PANTHER" id="PTHR38032">
    <property type="entry name" value="POLYMERASE-RELATED"/>
    <property type="match status" value="1"/>
</dbReference>
<proteinExistence type="predicted"/>
<reference evidence="2 3" key="1">
    <citation type="submission" date="2017-04" db="EMBL/GenBank/DDBJ databases">
        <authorList>
            <person name="Afonso C.L."/>
            <person name="Miller P.J."/>
            <person name="Scott M.A."/>
            <person name="Spackman E."/>
            <person name="Goraichik I."/>
            <person name="Dimitrov K.M."/>
            <person name="Suarez D.L."/>
            <person name="Swayne D.E."/>
        </authorList>
    </citation>
    <scope>NUCLEOTIDE SEQUENCE [LARGE SCALE GENOMIC DNA]</scope>
    <source>
        <strain evidence="2 3">ToBE</strain>
    </source>
</reference>
<evidence type="ECO:0000313" key="2">
    <source>
        <dbReference type="EMBL" id="SMB97849.1"/>
    </source>
</evidence>
<dbReference type="Proteomes" id="UP000192569">
    <property type="component" value="Chromosome I"/>
</dbReference>
<dbReference type="InterPro" id="IPR005646">
    <property type="entry name" value="FapA"/>
</dbReference>
<dbReference type="InterPro" id="IPR046865">
    <property type="entry name" value="FapA_b_solenoid"/>
</dbReference>
<sequence length="590" mass="65152">MNTYYDNLSVYAALQGGKLLVHHPPDGPYPVVVLGPGVKLQVNEREYLEINQPIPVTVHDHVVVTTLTEESEGSWSLEVTPDNMVAILKLKPYRRIRYVLKDSPPARILRLEGIPIEEVLSPVTLGELTDKLRQLGVVHGIDWETIRSLFVNPEEKEVIIARGTPPEPGQDAKIELLFSLEEKIKIEGSTEEKVDLLQRFVYTSAVPGQVLARKHPAQPGKPGRDLKGNIILPPEPQDVALKAGEGTTLTKEGLEVVAAKPGRPVAIHIPRGMEIKIINVLHHDEDVDKSSGHIIFAGDIIVKGNVLEGMRVEAGESAVIEGTVSGASIKAQDSVVIKGNVHASTIIAGEKFALLRNGLPLLKRISSQIEELFLALNQLKEKYTGSTIGPLVKLLLERKYPGIPASIQVLREYVKKLPFEYPPLTRFLNNMEYKLVRLPLAIVSIEEIEELYNEAMELLGHIQIQDKTENGNVTVGYVLNSKIIASGSVTVSRIGCDNSYIEAGKKVIIHGAFRGGEIKAGEDVYVRELGTRGGAKSTVTVQEKGVVTIEHAYENSFVKIGVRIYPFTREERKIRLRLNAEGEIDVIPWR</sequence>
<dbReference type="PANTHER" id="PTHR38032:SF1">
    <property type="entry name" value="RNA-BINDING PROTEIN KHPB N-TERMINAL DOMAIN-CONTAINING PROTEIN"/>
    <property type="match status" value="1"/>
</dbReference>
<gene>
    <name evidence="2" type="ORF">SAMN00808754_1991</name>
</gene>
<dbReference type="STRING" id="698762.SAMN00808754_1991"/>
<name>A0A1W1VWU3_9FIRM</name>
<dbReference type="RefSeq" id="WP_084665569.1">
    <property type="nucleotide sequence ID" value="NZ_LT838272.1"/>
</dbReference>